<gene>
    <name evidence="6" type="ORF">OsI_08909</name>
</gene>
<dbReference type="EMBL" id="CM000127">
    <property type="protein sequence ID" value="EEC73994.1"/>
    <property type="molecule type" value="Genomic_DNA"/>
</dbReference>
<dbReference type="Gene3D" id="2.60.40.790">
    <property type="match status" value="1"/>
</dbReference>
<accession>B8AIF5</accession>
<dbReference type="SUPFAM" id="SSF49764">
    <property type="entry name" value="HSP20-like chaperones"/>
    <property type="match status" value="1"/>
</dbReference>
<evidence type="ECO:0000259" key="5">
    <source>
        <dbReference type="PROSITE" id="PS51203"/>
    </source>
</evidence>
<dbReference type="CDD" id="cd06467">
    <property type="entry name" value="p23_NUDC_like"/>
    <property type="match status" value="1"/>
</dbReference>
<evidence type="ECO:0000256" key="2">
    <source>
        <dbReference type="ARBA" id="ARBA00022490"/>
    </source>
</evidence>
<evidence type="ECO:0000313" key="6">
    <source>
        <dbReference type="EMBL" id="EEC73994.1"/>
    </source>
</evidence>
<evidence type="ECO:0000256" key="3">
    <source>
        <dbReference type="ARBA" id="ARBA00053226"/>
    </source>
</evidence>
<keyword evidence="2" id="KW-0963">Cytoplasm</keyword>
<dbReference type="PROSITE" id="PS51203">
    <property type="entry name" value="CS"/>
    <property type="match status" value="1"/>
</dbReference>
<dbReference type="PANTHER" id="PTHR12356:SF3">
    <property type="entry name" value="NUCLEAR MIGRATION PROTEIN NUDC"/>
    <property type="match status" value="1"/>
</dbReference>
<comment type="function">
    <text evidence="3">Small heat shock protein required for the establishment of auxin gradients and for patterning of the apical domain of the embryo. Involved in the specification of the cotyledon primordia. Also required for normal inflorescence and floral meristem function, normal developmental patterning and thermotolerance. Acts as a molecular chaperone.</text>
</comment>
<dbReference type="Proteomes" id="UP000007015">
    <property type="component" value="Chromosome 2"/>
</dbReference>
<dbReference type="OMA" id="PMKAEEM"/>
<dbReference type="InterPro" id="IPR008978">
    <property type="entry name" value="HSP20-like_chaperone"/>
</dbReference>
<dbReference type="AlphaFoldDB" id="B8AIF5"/>
<dbReference type="PANTHER" id="PTHR12356">
    <property type="entry name" value="NUCLEAR MOVEMENT PROTEIN NUDC"/>
    <property type="match status" value="1"/>
</dbReference>
<dbReference type="Pfam" id="PF04969">
    <property type="entry name" value="CS"/>
    <property type="match status" value="1"/>
</dbReference>
<protein>
    <recommendedName>
        <fullName evidence="5">CS domain-containing protein</fullName>
    </recommendedName>
</protein>
<dbReference type="HOGENOM" id="CLU_047332_1_1_1"/>
<name>B8AIF5_ORYSI</name>
<organism evidence="6 7">
    <name type="scientific">Oryza sativa subsp. indica</name>
    <name type="common">Rice</name>
    <dbReference type="NCBI Taxonomy" id="39946"/>
    <lineage>
        <taxon>Eukaryota</taxon>
        <taxon>Viridiplantae</taxon>
        <taxon>Streptophyta</taxon>
        <taxon>Embryophyta</taxon>
        <taxon>Tracheophyta</taxon>
        <taxon>Spermatophyta</taxon>
        <taxon>Magnoliopsida</taxon>
        <taxon>Liliopsida</taxon>
        <taxon>Poales</taxon>
        <taxon>Poaceae</taxon>
        <taxon>BOP clade</taxon>
        <taxon>Oryzoideae</taxon>
        <taxon>Oryzeae</taxon>
        <taxon>Oryzinae</taxon>
        <taxon>Oryza</taxon>
        <taxon>Oryza sativa</taxon>
    </lineage>
</organism>
<dbReference type="Gramene" id="BGIOSGA005634-TA">
    <property type="protein sequence ID" value="BGIOSGA005634-PA"/>
    <property type="gene ID" value="BGIOSGA005634"/>
</dbReference>
<proteinExistence type="predicted"/>
<dbReference type="GO" id="GO:0051082">
    <property type="term" value="F:unfolded protein binding"/>
    <property type="evidence" value="ECO:0007669"/>
    <property type="project" value="TreeGrafter"/>
</dbReference>
<sequence>MVVTIDLREEDEAAAAAAMKAIAGRSDEEVLAAVLARKGGPVPFLQAAIDAAAAAAATKAIAGRSDEEVLAAVLARKGGPVPFLQAAIDVAQRRSDLFLDPSAPGVVAEMAVEAQAKAEAEERRKRAKGEPRKAEEMLKEEEPMKAEEMLKEEEPMKADEMLKEEEPMKAEEMLKEEPRTPMREAGRDKVERAAVVERVRDPKPNAGNGLDLEKYSWTQERPEVTITIPVPQGTKSSLVTYEIMKNHLKVGLKGCSFIIDGELFEPVKVNDCLWTIEDGNTLSILLTKENQKEWWTSVIKGDPELDPRDMKVPELRDCDVEAKETIVRILSHGLPKRAMDPATSDDIQQEELLKNAQYSHMDS</sequence>
<evidence type="ECO:0000313" key="7">
    <source>
        <dbReference type="Proteomes" id="UP000007015"/>
    </source>
</evidence>
<comment type="subcellular location">
    <subcellularLocation>
        <location evidence="1">Cytoplasmic granule</location>
    </subcellularLocation>
</comment>
<dbReference type="InterPro" id="IPR007052">
    <property type="entry name" value="CS_dom"/>
</dbReference>
<dbReference type="GO" id="GO:0005737">
    <property type="term" value="C:cytoplasm"/>
    <property type="evidence" value="ECO:0007669"/>
    <property type="project" value="TreeGrafter"/>
</dbReference>
<evidence type="ECO:0000256" key="1">
    <source>
        <dbReference type="ARBA" id="ARBA00004463"/>
    </source>
</evidence>
<evidence type="ECO:0000256" key="4">
    <source>
        <dbReference type="SAM" id="MobiDB-lite"/>
    </source>
</evidence>
<dbReference type="FunFam" id="2.60.40.790:FF:000001">
    <property type="entry name" value="Nuclear migration protein nudC"/>
    <property type="match status" value="1"/>
</dbReference>
<dbReference type="STRING" id="39946.B8AIF5"/>
<dbReference type="GO" id="GO:0006950">
    <property type="term" value="P:response to stress"/>
    <property type="evidence" value="ECO:0007669"/>
    <property type="project" value="UniProtKB-ARBA"/>
</dbReference>
<feature type="domain" description="CS" evidence="5">
    <location>
        <begin position="210"/>
        <end position="299"/>
    </location>
</feature>
<dbReference type="InterPro" id="IPR037898">
    <property type="entry name" value="NudC_fam"/>
</dbReference>
<reference evidence="6 7" key="1">
    <citation type="journal article" date="2005" name="PLoS Biol.">
        <title>The genomes of Oryza sativa: a history of duplications.</title>
        <authorList>
            <person name="Yu J."/>
            <person name="Wang J."/>
            <person name="Lin W."/>
            <person name="Li S."/>
            <person name="Li H."/>
            <person name="Zhou J."/>
            <person name="Ni P."/>
            <person name="Dong W."/>
            <person name="Hu S."/>
            <person name="Zeng C."/>
            <person name="Zhang J."/>
            <person name="Zhang Y."/>
            <person name="Li R."/>
            <person name="Xu Z."/>
            <person name="Li S."/>
            <person name="Li X."/>
            <person name="Zheng H."/>
            <person name="Cong L."/>
            <person name="Lin L."/>
            <person name="Yin J."/>
            <person name="Geng J."/>
            <person name="Li G."/>
            <person name="Shi J."/>
            <person name="Liu J."/>
            <person name="Lv H."/>
            <person name="Li J."/>
            <person name="Wang J."/>
            <person name="Deng Y."/>
            <person name="Ran L."/>
            <person name="Shi X."/>
            <person name="Wang X."/>
            <person name="Wu Q."/>
            <person name="Li C."/>
            <person name="Ren X."/>
            <person name="Wang J."/>
            <person name="Wang X."/>
            <person name="Li D."/>
            <person name="Liu D."/>
            <person name="Zhang X."/>
            <person name="Ji Z."/>
            <person name="Zhao W."/>
            <person name="Sun Y."/>
            <person name="Zhang Z."/>
            <person name="Bao J."/>
            <person name="Han Y."/>
            <person name="Dong L."/>
            <person name="Ji J."/>
            <person name="Chen P."/>
            <person name="Wu S."/>
            <person name="Liu J."/>
            <person name="Xiao Y."/>
            <person name="Bu D."/>
            <person name="Tan J."/>
            <person name="Yang L."/>
            <person name="Ye C."/>
            <person name="Zhang J."/>
            <person name="Xu J."/>
            <person name="Zhou Y."/>
            <person name="Yu Y."/>
            <person name="Zhang B."/>
            <person name="Zhuang S."/>
            <person name="Wei H."/>
            <person name="Liu B."/>
            <person name="Lei M."/>
            <person name="Yu H."/>
            <person name="Li Y."/>
            <person name="Xu H."/>
            <person name="Wei S."/>
            <person name="He X."/>
            <person name="Fang L."/>
            <person name="Zhang Z."/>
            <person name="Zhang Y."/>
            <person name="Huang X."/>
            <person name="Su Z."/>
            <person name="Tong W."/>
            <person name="Li J."/>
            <person name="Tong Z."/>
            <person name="Li S."/>
            <person name="Ye J."/>
            <person name="Wang L."/>
            <person name="Fang L."/>
            <person name="Lei T."/>
            <person name="Chen C."/>
            <person name="Chen H."/>
            <person name="Xu Z."/>
            <person name="Li H."/>
            <person name="Huang H."/>
            <person name="Zhang F."/>
            <person name="Xu H."/>
            <person name="Li N."/>
            <person name="Zhao C."/>
            <person name="Li S."/>
            <person name="Dong L."/>
            <person name="Huang Y."/>
            <person name="Li L."/>
            <person name="Xi Y."/>
            <person name="Qi Q."/>
            <person name="Li W."/>
            <person name="Zhang B."/>
            <person name="Hu W."/>
            <person name="Zhang Y."/>
            <person name="Tian X."/>
            <person name="Jiao Y."/>
            <person name="Liang X."/>
            <person name="Jin J."/>
            <person name="Gao L."/>
            <person name="Zheng W."/>
            <person name="Hao B."/>
            <person name="Liu S."/>
            <person name="Wang W."/>
            <person name="Yuan L."/>
            <person name="Cao M."/>
            <person name="McDermott J."/>
            <person name="Samudrala R."/>
            <person name="Wang J."/>
            <person name="Wong G.K."/>
            <person name="Yang H."/>
        </authorList>
    </citation>
    <scope>NUCLEOTIDE SEQUENCE [LARGE SCALE GENOMIC DNA]</scope>
    <source>
        <strain evidence="7">cv. 93-11</strain>
    </source>
</reference>
<keyword evidence="7" id="KW-1185">Reference proteome</keyword>
<dbReference type="GO" id="GO:0006457">
    <property type="term" value="P:protein folding"/>
    <property type="evidence" value="ECO:0007669"/>
    <property type="project" value="TreeGrafter"/>
</dbReference>
<feature type="region of interest" description="Disordered" evidence="4">
    <location>
        <begin position="118"/>
        <end position="151"/>
    </location>
</feature>